<evidence type="ECO:0000313" key="2">
    <source>
        <dbReference type="EMBL" id="KAG7366376.1"/>
    </source>
</evidence>
<organism evidence="2 3">
    <name type="scientific">Nitzschia inconspicua</name>
    <dbReference type="NCBI Taxonomy" id="303405"/>
    <lineage>
        <taxon>Eukaryota</taxon>
        <taxon>Sar</taxon>
        <taxon>Stramenopiles</taxon>
        <taxon>Ochrophyta</taxon>
        <taxon>Bacillariophyta</taxon>
        <taxon>Bacillariophyceae</taxon>
        <taxon>Bacillariophycidae</taxon>
        <taxon>Bacillariales</taxon>
        <taxon>Bacillariaceae</taxon>
        <taxon>Nitzschia</taxon>
    </lineage>
</organism>
<dbReference type="PANTHER" id="PTHR45655:SF13">
    <property type="entry name" value="SOLUBLE GUANYLATE CYCLASE GCY-32-RELATED"/>
    <property type="match status" value="1"/>
</dbReference>
<dbReference type="InterPro" id="IPR011644">
    <property type="entry name" value="Heme_NO-bd"/>
</dbReference>
<dbReference type="PANTHER" id="PTHR45655">
    <property type="entry name" value="GUANYLATE CYCLASE SOLUBLE SUBUNIT BETA-2"/>
    <property type="match status" value="1"/>
</dbReference>
<dbReference type="EMBL" id="JAGRRH010000007">
    <property type="protein sequence ID" value="KAG7366376.1"/>
    <property type="molecule type" value="Genomic_DNA"/>
</dbReference>
<feature type="domain" description="Heme NO-binding" evidence="1">
    <location>
        <begin position="3"/>
        <end position="174"/>
    </location>
</feature>
<sequence length="469" mass="53942">MFGWINDCTECLVLSKFGQNIWHEIKSKANCQVEDGGFLRYKYYPDSDTIALVVAASEVTGLSVDEVLHAFGDYFIDYVQDNGYSNVLECLGSNLRDWLSNLNSLHDHLQASYPKGFVAPVFWSEDDNAEAGDADGAIFVHYFSQRGPLLVPLVVGCIKKLSKVYFDIDIEMEQLQLQDDDTGINHTSWRVTTVNPNEAYKLRGRKLRHRHRKDSGGDSISGEDETISTESTTVSNYYRTFREGGTQASNLRVEEFVKRSFRNPNCELYYALTKEHFVYLVDYWKTNKISNGLWCYETWEIHDEKNDSWAKLEDLPPKLNPATIHEDHFGGKTPQTGAYPPDENHKLQSFPPKIVVLNDITGKSTTLTVAKDPSLTLQNAIYDHPALDDHQIKLFPPEWEEKLQTQDFHLKIVIWNDEIDDAYHIFSQEELPTISTWQLYELVPKTFDPIKLYLQCDERVIAEDDEEDI</sequence>
<name>A0A9K3LTL2_9STRA</name>
<dbReference type="GO" id="GO:0070482">
    <property type="term" value="P:response to oxygen levels"/>
    <property type="evidence" value="ECO:0007669"/>
    <property type="project" value="TreeGrafter"/>
</dbReference>
<dbReference type="OrthoDB" id="6127067at2759"/>
<accession>A0A9K3LTL2</accession>
<dbReference type="AlphaFoldDB" id="A0A9K3LTL2"/>
<dbReference type="Proteomes" id="UP000693970">
    <property type="component" value="Unassembled WGS sequence"/>
</dbReference>
<dbReference type="GO" id="GO:0020037">
    <property type="term" value="F:heme binding"/>
    <property type="evidence" value="ECO:0007669"/>
    <property type="project" value="InterPro"/>
</dbReference>
<proteinExistence type="predicted"/>
<reference evidence="2" key="2">
    <citation type="submission" date="2021-04" db="EMBL/GenBank/DDBJ databases">
        <authorList>
            <person name="Podell S."/>
        </authorList>
    </citation>
    <scope>NUCLEOTIDE SEQUENCE</scope>
    <source>
        <strain evidence="2">Hildebrandi</strain>
    </source>
</reference>
<evidence type="ECO:0000259" key="1">
    <source>
        <dbReference type="Pfam" id="PF07700"/>
    </source>
</evidence>
<dbReference type="GO" id="GO:0004383">
    <property type="term" value="F:guanylate cyclase activity"/>
    <property type="evidence" value="ECO:0007669"/>
    <property type="project" value="TreeGrafter"/>
</dbReference>
<comment type="caution">
    <text evidence="2">The sequence shown here is derived from an EMBL/GenBank/DDBJ whole genome shotgun (WGS) entry which is preliminary data.</text>
</comment>
<evidence type="ECO:0000313" key="3">
    <source>
        <dbReference type="Proteomes" id="UP000693970"/>
    </source>
</evidence>
<keyword evidence="3" id="KW-1185">Reference proteome</keyword>
<gene>
    <name evidence="2" type="ORF">IV203_029046</name>
</gene>
<dbReference type="GO" id="GO:0008074">
    <property type="term" value="C:guanylate cyclase complex, soluble"/>
    <property type="evidence" value="ECO:0007669"/>
    <property type="project" value="TreeGrafter"/>
</dbReference>
<reference evidence="2" key="1">
    <citation type="journal article" date="2021" name="Sci. Rep.">
        <title>Diploid genomic architecture of Nitzschia inconspicua, an elite biomass production diatom.</title>
        <authorList>
            <person name="Oliver A."/>
            <person name="Podell S."/>
            <person name="Pinowska A."/>
            <person name="Traller J.C."/>
            <person name="Smith S.R."/>
            <person name="McClure R."/>
            <person name="Beliaev A."/>
            <person name="Bohutskyi P."/>
            <person name="Hill E.A."/>
            <person name="Rabines A."/>
            <person name="Zheng H."/>
            <person name="Allen L.Z."/>
            <person name="Kuo A."/>
            <person name="Grigoriev I.V."/>
            <person name="Allen A.E."/>
            <person name="Hazlebeck D."/>
            <person name="Allen E.E."/>
        </authorList>
    </citation>
    <scope>NUCLEOTIDE SEQUENCE</scope>
    <source>
        <strain evidence="2">Hildebrandi</strain>
    </source>
</reference>
<dbReference type="Pfam" id="PF07700">
    <property type="entry name" value="HNOB"/>
    <property type="match status" value="1"/>
</dbReference>
<protein>
    <submittedName>
        <fullName evidence="2">Hem-NO-binding domain containing protein</fullName>
    </submittedName>
</protein>
<dbReference type="GO" id="GO:0019934">
    <property type="term" value="P:cGMP-mediated signaling"/>
    <property type="evidence" value="ECO:0007669"/>
    <property type="project" value="TreeGrafter"/>
</dbReference>